<keyword evidence="3" id="KW-0067">ATP-binding</keyword>
<dbReference type="FunCoup" id="A0A1D2VCU6">
    <property type="interactions" value="226"/>
</dbReference>
<dbReference type="GO" id="GO:0005524">
    <property type="term" value="F:ATP binding"/>
    <property type="evidence" value="ECO:0007669"/>
    <property type="project" value="UniProtKB-KW"/>
</dbReference>
<dbReference type="GO" id="GO:0005634">
    <property type="term" value="C:nucleus"/>
    <property type="evidence" value="ECO:0007669"/>
    <property type="project" value="TreeGrafter"/>
</dbReference>
<dbReference type="SMART" id="SM00220">
    <property type="entry name" value="S_TKc"/>
    <property type="match status" value="1"/>
</dbReference>
<gene>
    <name evidence="5" type="ORF">ASCRUDRAFT_9493</name>
</gene>
<dbReference type="PROSITE" id="PS50011">
    <property type="entry name" value="PROTEIN_KINASE_DOM"/>
    <property type="match status" value="1"/>
</dbReference>
<dbReference type="Pfam" id="PF00069">
    <property type="entry name" value="Pkinase"/>
    <property type="match status" value="1"/>
</dbReference>
<keyword evidence="5" id="KW-0808">Transferase</keyword>
<dbReference type="PROSITE" id="PS00108">
    <property type="entry name" value="PROTEIN_KINASE_ST"/>
    <property type="match status" value="1"/>
</dbReference>
<keyword evidence="5" id="KW-0418">Kinase</keyword>
<dbReference type="InterPro" id="IPR050108">
    <property type="entry name" value="CDK"/>
</dbReference>
<proteinExistence type="inferred from homology"/>
<dbReference type="InterPro" id="IPR000719">
    <property type="entry name" value="Prot_kinase_dom"/>
</dbReference>
<dbReference type="OrthoDB" id="413582at2759"/>
<evidence type="ECO:0000256" key="1">
    <source>
        <dbReference type="ARBA" id="ARBA00006485"/>
    </source>
</evidence>
<dbReference type="GeneID" id="30968801"/>
<dbReference type="InParanoid" id="A0A1D2VCU6"/>
<organism evidence="5 6">
    <name type="scientific">Ascoidea rubescens DSM 1968</name>
    <dbReference type="NCBI Taxonomy" id="1344418"/>
    <lineage>
        <taxon>Eukaryota</taxon>
        <taxon>Fungi</taxon>
        <taxon>Dikarya</taxon>
        <taxon>Ascomycota</taxon>
        <taxon>Saccharomycotina</taxon>
        <taxon>Saccharomycetes</taxon>
        <taxon>Ascoideaceae</taxon>
        <taxon>Ascoidea</taxon>
    </lineage>
</organism>
<evidence type="ECO:0000313" key="6">
    <source>
        <dbReference type="Proteomes" id="UP000095038"/>
    </source>
</evidence>
<keyword evidence="6" id="KW-1185">Reference proteome</keyword>
<dbReference type="SUPFAM" id="SSF56112">
    <property type="entry name" value="Protein kinase-like (PK-like)"/>
    <property type="match status" value="1"/>
</dbReference>
<reference evidence="6" key="1">
    <citation type="submission" date="2016-05" db="EMBL/GenBank/DDBJ databases">
        <title>Comparative genomics of biotechnologically important yeasts.</title>
        <authorList>
            <consortium name="DOE Joint Genome Institute"/>
            <person name="Riley R."/>
            <person name="Haridas S."/>
            <person name="Wolfe K.H."/>
            <person name="Lopes M.R."/>
            <person name="Hittinger C.T."/>
            <person name="Goker M."/>
            <person name="Salamov A."/>
            <person name="Wisecaver J."/>
            <person name="Long T.M."/>
            <person name="Aerts A.L."/>
            <person name="Barry K."/>
            <person name="Choi C."/>
            <person name="Clum A."/>
            <person name="Coughlan A.Y."/>
            <person name="Deshpande S."/>
            <person name="Douglass A.P."/>
            <person name="Hanson S.J."/>
            <person name="Klenk H.-P."/>
            <person name="Labutti K."/>
            <person name="Lapidus A."/>
            <person name="Lindquist E."/>
            <person name="Lipzen A."/>
            <person name="Meier-Kolthoff J.P."/>
            <person name="Ohm R.A."/>
            <person name="Otillar R.P."/>
            <person name="Pangilinan J."/>
            <person name="Peng Y."/>
            <person name="Rokas A."/>
            <person name="Rosa C.A."/>
            <person name="Scheuner C."/>
            <person name="Sibirny A.A."/>
            <person name="Slot J.C."/>
            <person name="Stielow J.B."/>
            <person name="Sun H."/>
            <person name="Kurtzman C.P."/>
            <person name="Blackwell M."/>
            <person name="Grigoriev I.V."/>
            <person name="Jeffries T.W."/>
        </authorList>
    </citation>
    <scope>NUCLEOTIDE SEQUENCE [LARGE SCALE GENOMIC DNA]</scope>
    <source>
        <strain evidence="6">DSM 1968</strain>
    </source>
</reference>
<sequence>MELITTDNDELLVEHYNNPVEELLTLVFPFYQYSLHDLVLQNSTHEKVRRRAKTSLRHRIDFLNLDLKSLQNYSRLKYRTITKNNLSLKQIFKILQGILNGLVFLHEHGIIHRDIKPENILFASLDPLDPNNDAKLIDFGISWIPPDNLSSIETPNSKYCDICTGIYKPPEVLLSARNYSTAIDIWGLAIILTFLFSLDSQAILSSPKLNKLSLQNNNNQLINLDSNDDDTDDDDNDQYDQINGYKTISDLNLLSNIFKAFGTPTIDDWPEMKSSSVFKFLNFEKNKRLPINILLPKLSIDNNNNNNNNNIFTSFEKLFHQMTIYESKDRVNALDLYNLVSETDNQL</sequence>
<dbReference type="InterPro" id="IPR008271">
    <property type="entry name" value="Ser/Thr_kinase_AS"/>
</dbReference>
<dbReference type="GO" id="GO:0000307">
    <property type="term" value="C:cyclin-dependent protein kinase holoenzyme complex"/>
    <property type="evidence" value="ECO:0007669"/>
    <property type="project" value="UniProtKB-ARBA"/>
</dbReference>
<keyword evidence="2" id="KW-0547">Nucleotide-binding</keyword>
<evidence type="ECO:0000313" key="5">
    <source>
        <dbReference type="EMBL" id="ODV59451.1"/>
    </source>
</evidence>
<name>A0A1D2VCU6_9ASCO</name>
<protein>
    <submittedName>
        <fullName evidence="5">Kinase-like protein</fullName>
    </submittedName>
</protein>
<dbReference type="AlphaFoldDB" id="A0A1D2VCU6"/>
<dbReference type="Proteomes" id="UP000095038">
    <property type="component" value="Unassembled WGS sequence"/>
</dbReference>
<evidence type="ECO:0000256" key="3">
    <source>
        <dbReference type="ARBA" id="ARBA00022840"/>
    </source>
</evidence>
<comment type="similarity">
    <text evidence="1">Belongs to the protein kinase superfamily. CMGC Ser/Thr protein kinase family. CDC2/CDKX subfamily.</text>
</comment>
<dbReference type="STRING" id="1344418.A0A1D2VCU6"/>
<dbReference type="GO" id="GO:0009891">
    <property type="term" value="P:positive regulation of biosynthetic process"/>
    <property type="evidence" value="ECO:0007669"/>
    <property type="project" value="UniProtKB-ARBA"/>
</dbReference>
<dbReference type="RefSeq" id="XP_020045758.1">
    <property type="nucleotide sequence ID" value="XM_020195165.1"/>
</dbReference>
<dbReference type="Gene3D" id="1.10.510.10">
    <property type="entry name" value="Transferase(Phosphotransferase) domain 1"/>
    <property type="match status" value="1"/>
</dbReference>
<dbReference type="PANTHER" id="PTHR24056">
    <property type="entry name" value="CELL DIVISION PROTEIN KINASE"/>
    <property type="match status" value="1"/>
</dbReference>
<evidence type="ECO:0000259" key="4">
    <source>
        <dbReference type="PROSITE" id="PS50011"/>
    </source>
</evidence>
<dbReference type="InterPro" id="IPR011009">
    <property type="entry name" value="Kinase-like_dom_sf"/>
</dbReference>
<accession>A0A1D2VCU6</accession>
<feature type="domain" description="Protein kinase" evidence="4">
    <location>
        <begin position="1"/>
        <end position="347"/>
    </location>
</feature>
<dbReference type="GO" id="GO:0004674">
    <property type="term" value="F:protein serine/threonine kinase activity"/>
    <property type="evidence" value="ECO:0007669"/>
    <property type="project" value="TreeGrafter"/>
</dbReference>
<dbReference type="EMBL" id="KV454486">
    <property type="protein sequence ID" value="ODV59451.1"/>
    <property type="molecule type" value="Genomic_DNA"/>
</dbReference>
<evidence type="ECO:0000256" key="2">
    <source>
        <dbReference type="ARBA" id="ARBA00022741"/>
    </source>
</evidence>